<dbReference type="EMBL" id="CAUYUJ010009405">
    <property type="protein sequence ID" value="CAK0826704.1"/>
    <property type="molecule type" value="Genomic_DNA"/>
</dbReference>
<keyword evidence="4" id="KW-1185">Reference proteome</keyword>
<evidence type="ECO:0000256" key="2">
    <source>
        <dbReference type="SAM" id="MobiDB-lite"/>
    </source>
</evidence>
<gene>
    <name evidence="3" type="ORF">PCOR1329_LOCUS26438</name>
</gene>
<protein>
    <submittedName>
        <fullName evidence="3">Uncharacterized protein</fullName>
    </submittedName>
</protein>
<name>A0ABN9S5Z9_9DINO</name>
<feature type="non-terminal residue" evidence="3">
    <location>
        <position position="376"/>
    </location>
</feature>
<proteinExistence type="predicted"/>
<accession>A0ABN9S5Z9</accession>
<sequence>MPGLGPRLWSTCKSCSTHQWNDVLLKENGKCRRCSRPVALFKPKPSKDQSQSAKDDTLHMPGGKSGRSGGSGNKAAAGSEAAELLDKTIAATTDPSIKQALQAQRASLAAQPLGRLMGTWRDADAKHAQAVQHVIKCRENLVRAEAKERETAETLAQASIARQIAVKALAQASGLSVDGSQECKQDLFEIKWDTSFFEPLDSMEIEESERRELKELEEQLKQAKAKISERSEQMQAWLERMKAMQKEVVERTSKKRKTVEQAVEQTGAAATPSPTATAGAKGSGSGSASSAGPSINEAQEKAAALSKARFEAEEAKKAAEQVAKSATDVGGGSEARHSYDFMAFVETHIGESLKQKWSGKFKAQKLKAYLNLARDT</sequence>
<organism evidence="3 4">
    <name type="scientific">Prorocentrum cordatum</name>
    <dbReference type="NCBI Taxonomy" id="2364126"/>
    <lineage>
        <taxon>Eukaryota</taxon>
        <taxon>Sar</taxon>
        <taxon>Alveolata</taxon>
        <taxon>Dinophyceae</taxon>
        <taxon>Prorocentrales</taxon>
        <taxon>Prorocentraceae</taxon>
        <taxon>Prorocentrum</taxon>
    </lineage>
</organism>
<comment type="caution">
    <text evidence="3">The sequence shown here is derived from an EMBL/GenBank/DDBJ whole genome shotgun (WGS) entry which is preliminary data.</text>
</comment>
<feature type="compositionally biased region" description="Gly residues" evidence="2">
    <location>
        <begin position="63"/>
        <end position="72"/>
    </location>
</feature>
<feature type="region of interest" description="Disordered" evidence="2">
    <location>
        <begin position="40"/>
        <end position="79"/>
    </location>
</feature>
<feature type="compositionally biased region" description="Basic and acidic residues" evidence="2">
    <location>
        <begin position="308"/>
        <end position="319"/>
    </location>
</feature>
<evidence type="ECO:0000313" key="4">
    <source>
        <dbReference type="Proteomes" id="UP001189429"/>
    </source>
</evidence>
<feature type="region of interest" description="Disordered" evidence="2">
    <location>
        <begin position="248"/>
        <end position="334"/>
    </location>
</feature>
<reference evidence="3" key="1">
    <citation type="submission" date="2023-10" db="EMBL/GenBank/DDBJ databases">
        <authorList>
            <person name="Chen Y."/>
            <person name="Shah S."/>
            <person name="Dougan E. K."/>
            <person name="Thang M."/>
            <person name="Chan C."/>
        </authorList>
    </citation>
    <scope>NUCLEOTIDE SEQUENCE [LARGE SCALE GENOMIC DNA]</scope>
</reference>
<feature type="coiled-coil region" evidence="1">
    <location>
        <begin position="203"/>
        <end position="247"/>
    </location>
</feature>
<keyword evidence="1" id="KW-0175">Coiled coil</keyword>
<evidence type="ECO:0000256" key="1">
    <source>
        <dbReference type="SAM" id="Coils"/>
    </source>
</evidence>
<dbReference type="Proteomes" id="UP001189429">
    <property type="component" value="Unassembled WGS sequence"/>
</dbReference>
<feature type="compositionally biased region" description="Low complexity" evidence="2">
    <location>
        <begin position="266"/>
        <end position="294"/>
    </location>
</feature>
<evidence type="ECO:0000313" key="3">
    <source>
        <dbReference type="EMBL" id="CAK0826704.1"/>
    </source>
</evidence>